<dbReference type="EMBL" id="QGNW01000016">
    <property type="protein sequence ID" value="RVX16205.1"/>
    <property type="molecule type" value="Genomic_DNA"/>
</dbReference>
<evidence type="ECO:0000313" key="2">
    <source>
        <dbReference type="EMBL" id="RVX16205.1"/>
    </source>
</evidence>
<gene>
    <name evidence="2" type="ORF">CK203_014575</name>
</gene>
<evidence type="ECO:0000256" key="1">
    <source>
        <dbReference type="SAM" id="MobiDB-lite"/>
    </source>
</evidence>
<dbReference type="Proteomes" id="UP000288805">
    <property type="component" value="Unassembled WGS sequence"/>
</dbReference>
<sequence>MGWNVRIPTNISRNLKTFVILSEKRSFNRLDELKLFSFTLKDKAKDQRLEKTNLKLLTKENKKFYECWERYMEAINVCPHHGFDTWLLRMGRMDSQPNASNAKAGMYILNEDIDMKAKFAVMARRLEELEVTKIREVQTILDTPVQAKSCSICQSFEHLVEECPMMQLNHQNFSWKPRATQYMQPGQAPSLEQAIMNLSKCKRKKIYFSTSSKPKGIHEVEAHEGESSQMREVKAVITLRSGKEVDLPISKPEQEQRMKQKREE</sequence>
<accession>A0A438K4R7</accession>
<comment type="caution">
    <text evidence="2">The sequence shown here is derived from an EMBL/GenBank/DDBJ whole genome shotgun (WGS) entry which is preliminary data.</text>
</comment>
<protein>
    <recommendedName>
        <fullName evidence="4">Retrotransposon gag domain-containing protein</fullName>
    </recommendedName>
</protein>
<evidence type="ECO:0008006" key="4">
    <source>
        <dbReference type="Google" id="ProtNLM"/>
    </source>
</evidence>
<feature type="region of interest" description="Disordered" evidence="1">
    <location>
        <begin position="244"/>
        <end position="264"/>
    </location>
</feature>
<proteinExistence type="predicted"/>
<organism evidence="2 3">
    <name type="scientific">Vitis vinifera</name>
    <name type="common">Grape</name>
    <dbReference type="NCBI Taxonomy" id="29760"/>
    <lineage>
        <taxon>Eukaryota</taxon>
        <taxon>Viridiplantae</taxon>
        <taxon>Streptophyta</taxon>
        <taxon>Embryophyta</taxon>
        <taxon>Tracheophyta</taxon>
        <taxon>Spermatophyta</taxon>
        <taxon>Magnoliopsida</taxon>
        <taxon>eudicotyledons</taxon>
        <taxon>Gunneridae</taxon>
        <taxon>Pentapetalae</taxon>
        <taxon>rosids</taxon>
        <taxon>Vitales</taxon>
        <taxon>Vitaceae</taxon>
        <taxon>Viteae</taxon>
        <taxon>Vitis</taxon>
    </lineage>
</organism>
<dbReference type="AlphaFoldDB" id="A0A438K4R7"/>
<evidence type="ECO:0000313" key="3">
    <source>
        <dbReference type="Proteomes" id="UP000288805"/>
    </source>
</evidence>
<reference evidence="2 3" key="1">
    <citation type="journal article" date="2018" name="PLoS Genet.">
        <title>Population sequencing reveals clonal diversity and ancestral inbreeding in the grapevine cultivar Chardonnay.</title>
        <authorList>
            <person name="Roach M.J."/>
            <person name="Johnson D.L."/>
            <person name="Bohlmann J."/>
            <person name="van Vuuren H.J."/>
            <person name="Jones S.J."/>
            <person name="Pretorius I.S."/>
            <person name="Schmidt S.A."/>
            <person name="Borneman A.R."/>
        </authorList>
    </citation>
    <scope>NUCLEOTIDE SEQUENCE [LARGE SCALE GENOMIC DNA]</scope>
    <source>
        <strain evidence="3">cv. Chardonnay</strain>
        <tissue evidence="2">Leaf</tissue>
    </source>
</reference>
<name>A0A438K4R7_VITVI</name>